<dbReference type="Proteomes" id="UP000186817">
    <property type="component" value="Unassembled WGS sequence"/>
</dbReference>
<dbReference type="OrthoDB" id="419598at2759"/>
<proteinExistence type="predicted"/>
<organism evidence="3 4">
    <name type="scientific">Symbiodinium microadriaticum</name>
    <name type="common">Dinoflagellate</name>
    <name type="synonym">Zooxanthella microadriatica</name>
    <dbReference type="NCBI Taxonomy" id="2951"/>
    <lineage>
        <taxon>Eukaryota</taxon>
        <taxon>Sar</taxon>
        <taxon>Alveolata</taxon>
        <taxon>Dinophyceae</taxon>
        <taxon>Suessiales</taxon>
        <taxon>Symbiodiniaceae</taxon>
        <taxon>Symbiodinium</taxon>
    </lineage>
</organism>
<sequence length="435" mass="46423">MEDARGSASRRPVIQLERPASSRARRRDGAPDLVLSLPRQGSSRTAAVSGLGTRTAAEHLRSAMTQAAVALGDEEISQGLTAAQVLEDTAATNSASRWRSGPESRRLTAVLARLRQGLSAVLPGLDSLGNSGAAAPPLQPVHARPLRGGVATAEAASTSSSWRSRLSWLSSRLNFRTLGLLLMVIMFPRLLAFLVAMGVRLVASLLVRLSSRIIRELVMQIALLAADVESQVIDWLYNAWLEAQAPTTVVLPLSSSPSPPAPSVTSPTPPQTVTVALPARPMDYLTLFLRELASRIPDHVFLNVRFHHHPTASGSGRNNLADKFAVKCWSWQQDMQVPFSIVKPCGLTDAPAGNRSFLLGHDDDKFSDWMASGTIVIPRADVAAVSAEALLNAPSPTMRFDLCAKAAGSGPPAPLSSVLQDALYPWQRLGAGVVV</sequence>
<keyword evidence="4" id="KW-1185">Reference proteome</keyword>
<dbReference type="Gene3D" id="3.40.50.720">
    <property type="entry name" value="NAD(P)-binding Rossmann-like Domain"/>
    <property type="match status" value="1"/>
</dbReference>
<keyword evidence="2" id="KW-1133">Transmembrane helix</keyword>
<gene>
    <name evidence="3" type="ORF">AK812_SmicGene5377</name>
</gene>
<keyword evidence="2" id="KW-0812">Transmembrane</keyword>
<reference evidence="3 4" key="1">
    <citation type="submission" date="2016-02" db="EMBL/GenBank/DDBJ databases">
        <title>Genome analysis of coral dinoflagellate symbionts highlights evolutionary adaptations to a symbiotic lifestyle.</title>
        <authorList>
            <person name="Aranda M."/>
            <person name="Li Y."/>
            <person name="Liew Y.J."/>
            <person name="Baumgarten S."/>
            <person name="Simakov O."/>
            <person name="Wilson M."/>
            <person name="Piel J."/>
            <person name="Ashoor H."/>
            <person name="Bougouffa S."/>
            <person name="Bajic V.B."/>
            <person name="Ryu T."/>
            <person name="Ravasi T."/>
            <person name="Bayer T."/>
            <person name="Micklem G."/>
            <person name="Kim H."/>
            <person name="Bhak J."/>
            <person name="Lajeunesse T.C."/>
            <person name="Voolstra C.R."/>
        </authorList>
    </citation>
    <scope>NUCLEOTIDE SEQUENCE [LARGE SCALE GENOMIC DNA]</scope>
    <source>
        <strain evidence="3 4">CCMP2467</strain>
    </source>
</reference>
<keyword evidence="2" id="KW-0472">Membrane</keyword>
<feature type="transmembrane region" description="Helical" evidence="2">
    <location>
        <begin position="180"/>
        <end position="207"/>
    </location>
</feature>
<dbReference type="AlphaFoldDB" id="A0A1Q9ETV2"/>
<evidence type="ECO:0000313" key="4">
    <source>
        <dbReference type="Proteomes" id="UP000186817"/>
    </source>
</evidence>
<feature type="region of interest" description="Disordered" evidence="1">
    <location>
        <begin position="1"/>
        <end position="36"/>
    </location>
</feature>
<evidence type="ECO:0000313" key="3">
    <source>
        <dbReference type="EMBL" id="OLQ10856.1"/>
    </source>
</evidence>
<dbReference type="EMBL" id="LSRX01000070">
    <property type="protein sequence ID" value="OLQ10856.1"/>
    <property type="molecule type" value="Genomic_DNA"/>
</dbReference>
<evidence type="ECO:0000256" key="2">
    <source>
        <dbReference type="SAM" id="Phobius"/>
    </source>
</evidence>
<comment type="caution">
    <text evidence="3">The sequence shown here is derived from an EMBL/GenBank/DDBJ whole genome shotgun (WGS) entry which is preliminary data.</text>
</comment>
<name>A0A1Q9ETV2_SYMMI</name>
<evidence type="ECO:0000256" key="1">
    <source>
        <dbReference type="SAM" id="MobiDB-lite"/>
    </source>
</evidence>
<accession>A0A1Q9ETV2</accession>
<protein>
    <submittedName>
        <fullName evidence="3">Uncharacterized protein</fullName>
    </submittedName>
</protein>